<organism evidence="7 8">
    <name type="scientific">Marisediminitalea aggregata</name>
    <dbReference type="NCBI Taxonomy" id="634436"/>
    <lineage>
        <taxon>Bacteria</taxon>
        <taxon>Pseudomonadati</taxon>
        <taxon>Pseudomonadota</taxon>
        <taxon>Gammaproteobacteria</taxon>
        <taxon>Alteromonadales</taxon>
        <taxon>Alteromonadaceae</taxon>
        <taxon>Marisediminitalea</taxon>
    </lineage>
</organism>
<dbReference type="GO" id="GO:0008941">
    <property type="term" value="F:nitric oxide dioxygenase NAD(P)H activity"/>
    <property type="evidence" value="ECO:0007669"/>
    <property type="project" value="TreeGrafter"/>
</dbReference>
<dbReference type="InterPro" id="IPR009050">
    <property type="entry name" value="Globin-like_sf"/>
</dbReference>
<sequence length="138" mass="14945">MDAKTISLVQSTFQQVVPIAGTAASLFYTKLFELDPSLRPLFKSDITEQGKKLMQMIGVAVNGLNNLDALVPAVEQLGARHVGYGVQDSHYDTVGTALLWTLNKGLAEDFTPEVEAAWTEVYTLLAGVMKEASKTQVA</sequence>
<dbReference type="CDD" id="cd12131">
    <property type="entry name" value="HGbI-like"/>
    <property type="match status" value="1"/>
</dbReference>
<reference evidence="8" key="1">
    <citation type="submission" date="2016-11" db="EMBL/GenBank/DDBJ databases">
        <authorList>
            <person name="Varghese N."/>
            <person name="Submissions S."/>
        </authorList>
    </citation>
    <scope>NUCLEOTIDE SEQUENCE [LARGE SCALE GENOMIC DNA]</scope>
    <source>
        <strain evidence="8">CGMCC 1.8995</strain>
    </source>
</reference>
<evidence type="ECO:0000256" key="5">
    <source>
        <dbReference type="RuleBase" id="RU000356"/>
    </source>
</evidence>
<dbReference type="PROSITE" id="PS01033">
    <property type="entry name" value="GLOBIN"/>
    <property type="match status" value="1"/>
</dbReference>
<evidence type="ECO:0000256" key="1">
    <source>
        <dbReference type="ARBA" id="ARBA00022617"/>
    </source>
</evidence>
<dbReference type="SUPFAM" id="SSF46458">
    <property type="entry name" value="Globin-like"/>
    <property type="match status" value="1"/>
</dbReference>
<evidence type="ECO:0000256" key="2">
    <source>
        <dbReference type="ARBA" id="ARBA00022621"/>
    </source>
</evidence>
<dbReference type="GO" id="GO:0019825">
    <property type="term" value="F:oxygen binding"/>
    <property type="evidence" value="ECO:0007669"/>
    <property type="project" value="InterPro"/>
</dbReference>
<keyword evidence="4" id="KW-0408">Iron</keyword>
<dbReference type="GO" id="GO:0071949">
    <property type="term" value="F:FAD binding"/>
    <property type="evidence" value="ECO:0007669"/>
    <property type="project" value="TreeGrafter"/>
</dbReference>
<protein>
    <submittedName>
        <fullName evidence="7">Hemoglobin-like flavoprotein</fullName>
    </submittedName>
</protein>
<accession>A0A1M5K5I7</accession>
<evidence type="ECO:0000313" key="7">
    <source>
        <dbReference type="EMBL" id="SHG48078.1"/>
    </source>
</evidence>
<dbReference type="Gene3D" id="1.10.490.10">
    <property type="entry name" value="Globins"/>
    <property type="match status" value="1"/>
</dbReference>
<dbReference type="Proteomes" id="UP000184520">
    <property type="component" value="Unassembled WGS sequence"/>
</dbReference>
<dbReference type="GO" id="GO:0005344">
    <property type="term" value="F:oxygen carrier activity"/>
    <property type="evidence" value="ECO:0007669"/>
    <property type="project" value="UniProtKB-KW"/>
</dbReference>
<dbReference type="PANTHER" id="PTHR43396:SF3">
    <property type="entry name" value="FLAVOHEMOPROTEIN"/>
    <property type="match status" value="1"/>
</dbReference>
<name>A0A1M5K5I7_9ALTE</name>
<dbReference type="RefSeq" id="WP_073322598.1">
    <property type="nucleotide sequence ID" value="NZ_FQWD01000003.1"/>
</dbReference>
<dbReference type="GO" id="GO:0046872">
    <property type="term" value="F:metal ion binding"/>
    <property type="evidence" value="ECO:0007669"/>
    <property type="project" value="UniProtKB-KW"/>
</dbReference>
<dbReference type="InterPro" id="IPR000971">
    <property type="entry name" value="Globin"/>
</dbReference>
<dbReference type="AlphaFoldDB" id="A0A1M5K5I7"/>
<dbReference type="EMBL" id="FQWD01000003">
    <property type="protein sequence ID" value="SHG48078.1"/>
    <property type="molecule type" value="Genomic_DNA"/>
</dbReference>
<dbReference type="GO" id="GO:0020037">
    <property type="term" value="F:heme binding"/>
    <property type="evidence" value="ECO:0007669"/>
    <property type="project" value="InterPro"/>
</dbReference>
<dbReference type="GO" id="GO:0046210">
    <property type="term" value="P:nitric oxide catabolic process"/>
    <property type="evidence" value="ECO:0007669"/>
    <property type="project" value="TreeGrafter"/>
</dbReference>
<proteinExistence type="inferred from homology"/>
<dbReference type="Pfam" id="PF00042">
    <property type="entry name" value="Globin"/>
    <property type="match status" value="1"/>
</dbReference>
<feature type="domain" description="Globin" evidence="6">
    <location>
        <begin position="1"/>
        <end position="134"/>
    </location>
</feature>
<comment type="similarity">
    <text evidence="5">Belongs to the globin family.</text>
</comment>
<evidence type="ECO:0000256" key="4">
    <source>
        <dbReference type="ARBA" id="ARBA00023004"/>
    </source>
</evidence>
<dbReference type="STRING" id="634436.SAMN05216361_2376"/>
<keyword evidence="1 5" id="KW-0349">Heme</keyword>
<dbReference type="InterPro" id="IPR012292">
    <property type="entry name" value="Globin/Proto"/>
</dbReference>
<evidence type="ECO:0000259" key="6">
    <source>
        <dbReference type="PROSITE" id="PS01033"/>
    </source>
</evidence>
<keyword evidence="5" id="KW-0813">Transport</keyword>
<keyword evidence="8" id="KW-1185">Reference proteome</keyword>
<evidence type="ECO:0000313" key="8">
    <source>
        <dbReference type="Proteomes" id="UP000184520"/>
    </source>
</evidence>
<gene>
    <name evidence="7" type="ORF">SAMN05216361_2376</name>
</gene>
<dbReference type="OrthoDB" id="9801223at2"/>
<keyword evidence="3" id="KW-0479">Metal-binding</keyword>
<evidence type="ECO:0000256" key="3">
    <source>
        <dbReference type="ARBA" id="ARBA00022723"/>
    </source>
</evidence>
<dbReference type="PANTHER" id="PTHR43396">
    <property type="entry name" value="FLAVOHEMOPROTEIN"/>
    <property type="match status" value="1"/>
</dbReference>
<dbReference type="GO" id="GO:0071500">
    <property type="term" value="P:cellular response to nitrosative stress"/>
    <property type="evidence" value="ECO:0007669"/>
    <property type="project" value="TreeGrafter"/>
</dbReference>
<keyword evidence="2 5" id="KW-0561">Oxygen transport</keyword>